<name>A0ABM4ZM02_VULVU</name>
<proteinExistence type="inferred from homology"/>
<dbReference type="InterPro" id="IPR035765">
    <property type="entry name" value="SKAP1_SH3"/>
</dbReference>
<keyword evidence="7" id="KW-0963">Cytoplasm</keyword>
<keyword evidence="20" id="KW-0418">Kinase</keyword>
<dbReference type="PRINTS" id="PR00452">
    <property type="entry name" value="SH3DOMAIN"/>
</dbReference>
<evidence type="ECO:0000256" key="16">
    <source>
        <dbReference type="SAM" id="SignalP"/>
    </source>
</evidence>
<dbReference type="SUPFAM" id="SSF50044">
    <property type="entry name" value="SH3-domain"/>
    <property type="match status" value="1"/>
</dbReference>
<evidence type="ECO:0000259" key="18">
    <source>
        <dbReference type="PROSITE" id="PS50003"/>
    </source>
</evidence>
<evidence type="ECO:0000256" key="11">
    <source>
        <dbReference type="ARBA" id="ARBA00023136"/>
    </source>
</evidence>
<dbReference type="Gene3D" id="6.10.250.220">
    <property type="match status" value="1"/>
</dbReference>
<dbReference type="InterPro" id="IPR011993">
    <property type="entry name" value="PH-like_dom_sf"/>
</dbReference>
<feature type="chain" id="PRO_5046569544" description="Src kinase-associated phosphoprotein 1" evidence="16">
    <location>
        <begin position="19"/>
        <end position="422"/>
    </location>
</feature>
<keyword evidence="8" id="KW-0597">Phosphoprotein</keyword>
<feature type="domain" description="SH3" evidence="17">
    <location>
        <begin position="357"/>
        <end position="418"/>
    </location>
</feature>
<evidence type="ECO:0000256" key="6">
    <source>
        <dbReference type="ARBA" id="ARBA00022475"/>
    </source>
</evidence>
<feature type="region of interest" description="Disordered" evidence="15">
    <location>
        <begin position="185"/>
        <end position="215"/>
    </location>
</feature>
<evidence type="ECO:0000256" key="9">
    <source>
        <dbReference type="ARBA" id="ARBA00022859"/>
    </source>
</evidence>
<dbReference type="InterPro" id="IPR036028">
    <property type="entry name" value="SH3-like_dom_sf"/>
</dbReference>
<feature type="region of interest" description="Disordered" evidence="15">
    <location>
        <begin position="33"/>
        <end position="95"/>
    </location>
</feature>
<dbReference type="Pfam" id="PF00018">
    <property type="entry name" value="SH3_1"/>
    <property type="match status" value="1"/>
</dbReference>
<keyword evidence="11" id="KW-0472">Membrane</keyword>
<comment type="similarity">
    <text evidence="4">Belongs to the SKAP family.</text>
</comment>
<feature type="compositionally biased region" description="Pro residues" evidence="15">
    <location>
        <begin position="55"/>
        <end position="74"/>
    </location>
</feature>
<evidence type="ECO:0000256" key="13">
    <source>
        <dbReference type="ARBA" id="ARBA00039670"/>
    </source>
</evidence>
<dbReference type="PROSITE" id="PS50003">
    <property type="entry name" value="PH_DOMAIN"/>
    <property type="match status" value="1"/>
</dbReference>
<evidence type="ECO:0000256" key="10">
    <source>
        <dbReference type="ARBA" id="ARBA00023130"/>
    </source>
</evidence>
<keyword evidence="20" id="KW-0808">Transferase</keyword>
<dbReference type="PANTHER" id="PTHR15129:SF1">
    <property type="entry name" value="SRC KINASE-ASSOCIATED PHOSPHOPROTEIN 1"/>
    <property type="match status" value="1"/>
</dbReference>
<dbReference type="InterPro" id="IPR001452">
    <property type="entry name" value="SH3_domain"/>
</dbReference>
<evidence type="ECO:0000256" key="1">
    <source>
        <dbReference type="ARBA" id="ARBA00004123"/>
    </source>
</evidence>
<dbReference type="Proteomes" id="UP001652641">
    <property type="component" value="Chromosome 2"/>
</dbReference>
<keyword evidence="19" id="KW-1185">Reference proteome</keyword>
<organism evidence="19 20">
    <name type="scientific">Vulpes vulpes</name>
    <name type="common">Red fox</name>
    <dbReference type="NCBI Taxonomy" id="9627"/>
    <lineage>
        <taxon>Eukaryota</taxon>
        <taxon>Metazoa</taxon>
        <taxon>Chordata</taxon>
        <taxon>Craniata</taxon>
        <taxon>Vertebrata</taxon>
        <taxon>Euteleostomi</taxon>
        <taxon>Mammalia</taxon>
        <taxon>Eutheria</taxon>
        <taxon>Laurasiatheria</taxon>
        <taxon>Carnivora</taxon>
        <taxon>Caniformia</taxon>
        <taxon>Canidae</taxon>
        <taxon>Vulpes</taxon>
    </lineage>
</organism>
<keyword evidence="16" id="KW-0732">Signal</keyword>
<dbReference type="GeneID" id="112917830"/>
<sequence>MKFLWAAFSLLFRCGGEGVACAAPRPPVLPPAGAAGVARAPAHRCSPQRRSGRAPRPPRAPLPERAPGPRPRPAARPGCRSSGDRGTGASAGDSRLPARGLWHQAFRAALPPHTPASPQPGQMQAVALPEEIRWLMEDAEEFLAEGLRNENLSTTARDHRDHILRGFQQIKTRYYWDLQPQGGDQAESYLGQDSSDDNHSGTHGLPLTSDAPFLPDYQDEGMEDITRGAQELDNIIKQGYLEKKSKDHSFFGSEWQKRWCVVSRGLFYYYANEKNLSSLTIPCEDEEEEEEEEETYDDIDGFDAPNSGSQCRPIILPGSMGPKEPAKETEDDIYEVLPDEEHDLEEDQNGTPHKGVDYTNYYQGLWDCHGDQPDELSFQRGDLIRILSKEYNMYGWWVGELNSLIGIVPKEYLTTAFEMEEI</sequence>
<accession>A0ABM4ZM02</accession>
<dbReference type="Gene3D" id="2.30.30.40">
    <property type="entry name" value="SH3 Domains"/>
    <property type="match status" value="1"/>
</dbReference>
<dbReference type="InterPro" id="IPR037781">
    <property type="entry name" value="SKAP_fam"/>
</dbReference>
<dbReference type="PROSITE" id="PS50002">
    <property type="entry name" value="SH3"/>
    <property type="match status" value="1"/>
</dbReference>
<dbReference type="Gene3D" id="2.30.29.30">
    <property type="entry name" value="Pleckstrin-homology domain (PH domain)/Phosphotyrosine-binding domain (PTB)"/>
    <property type="match status" value="1"/>
</dbReference>
<dbReference type="InterPro" id="IPR001849">
    <property type="entry name" value="PH_domain"/>
</dbReference>
<reference evidence="20" key="2">
    <citation type="submission" date="2025-08" db="UniProtKB">
        <authorList>
            <consortium name="RefSeq"/>
        </authorList>
    </citation>
    <scope>IDENTIFICATION</scope>
    <source>
        <tissue evidence="20">Cell line</tissue>
    </source>
</reference>
<evidence type="ECO:0000256" key="2">
    <source>
        <dbReference type="ARBA" id="ARBA00004236"/>
    </source>
</evidence>
<dbReference type="CDD" id="cd12044">
    <property type="entry name" value="SH3_SKAP1"/>
    <property type="match status" value="1"/>
</dbReference>
<gene>
    <name evidence="20" type="primary">SKAP1</name>
</gene>
<dbReference type="SMART" id="SM00233">
    <property type="entry name" value="PH"/>
    <property type="match status" value="1"/>
</dbReference>
<keyword evidence="12" id="KW-0539">Nucleus</keyword>
<keyword evidence="6" id="KW-1003">Cell membrane</keyword>
<evidence type="ECO:0000256" key="3">
    <source>
        <dbReference type="ARBA" id="ARBA00004496"/>
    </source>
</evidence>
<keyword evidence="5 14" id="KW-0728">SH3 domain</keyword>
<feature type="domain" description="PH" evidence="18">
    <location>
        <begin position="234"/>
        <end position="297"/>
    </location>
</feature>
<evidence type="ECO:0000256" key="15">
    <source>
        <dbReference type="SAM" id="MobiDB-lite"/>
    </source>
</evidence>
<evidence type="ECO:0000256" key="8">
    <source>
        <dbReference type="ARBA" id="ARBA00022553"/>
    </source>
</evidence>
<dbReference type="SUPFAM" id="SSF50729">
    <property type="entry name" value="PH domain-like"/>
    <property type="match status" value="1"/>
</dbReference>
<evidence type="ECO:0000256" key="12">
    <source>
        <dbReference type="ARBA" id="ARBA00023242"/>
    </source>
</evidence>
<keyword evidence="9" id="KW-0391">Immunity</keyword>
<dbReference type="Pfam" id="PF00169">
    <property type="entry name" value="PH"/>
    <property type="match status" value="1"/>
</dbReference>
<dbReference type="GO" id="GO:0016301">
    <property type="term" value="F:kinase activity"/>
    <property type="evidence" value="ECO:0007669"/>
    <property type="project" value="UniProtKB-KW"/>
</dbReference>
<protein>
    <recommendedName>
        <fullName evidence="13">Src kinase-associated phosphoprotein 1</fullName>
    </recommendedName>
</protein>
<comment type="subcellular location">
    <subcellularLocation>
        <location evidence="2">Cell membrane</location>
    </subcellularLocation>
    <subcellularLocation>
        <location evidence="3">Cytoplasm</location>
    </subcellularLocation>
    <subcellularLocation>
        <location evidence="1">Nucleus</location>
    </subcellularLocation>
</comment>
<evidence type="ECO:0000313" key="20">
    <source>
        <dbReference type="RefSeq" id="XP_072603511.1"/>
    </source>
</evidence>
<feature type="signal peptide" evidence="16">
    <location>
        <begin position="1"/>
        <end position="18"/>
    </location>
</feature>
<evidence type="ECO:0000256" key="4">
    <source>
        <dbReference type="ARBA" id="ARBA00005864"/>
    </source>
</evidence>
<dbReference type="PANTHER" id="PTHR15129">
    <property type="entry name" value="SRC-ASSOCIATED ADAPTOR PROTEIN"/>
    <property type="match status" value="1"/>
</dbReference>
<evidence type="ECO:0000256" key="5">
    <source>
        <dbReference type="ARBA" id="ARBA00022443"/>
    </source>
</evidence>
<evidence type="ECO:0000259" key="17">
    <source>
        <dbReference type="PROSITE" id="PS50002"/>
    </source>
</evidence>
<dbReference type="RefSeq" id="XP_072603511.1">
    <property type="nucleotide sequence ID" value="XM_072747410.1"/>
</dbReference>
<evidence type="ECO:0000256" key="7">
    <source>
        <dbReference type="ARBA" id="ARBA00022490"/>
    </source>
</evidence>
<evidence type="ECO:0000256" key="14">
    <source>
        <dbReference type="PROSITE-ProRule" id="PRU00192"/>
    </source>
</evidence>
<dbReference type="SMART" id="SM00326">
    <property type="entry name" value="SH3"/>
    <property type="match status" value="1"/>
</dbReference>
<keyword evidence="10" id="KW-1064">Adaptive immunity</keyword>
<evidence type="ECO:0000313" key="19">
    <source>
        <dbReference type="Proteomes" id="UP001652641"/>
    </source>
</evidence>
<reference evidence="19" key="1">
    <citation type="submission" date="2025-05" db="UniProtKB">
        <authorList>
            <consortium name="RefSeq"/>
        </authorList>
    </citation>
    <scope>NUCLEOTIDE SEQUENCE [LARGE SCALE GENOMIC DNA]</scope>
</reference>